<gene>
    <name evidence="3" type="ORF">FAM09_08180</name>
</gene>
<comment type="similarity">
    <text evidence="1">Belongs to the AHA1 family.</text>
</comment>
<accession>A0A4S8HWM2</accession>
<comment type="caution">
    <text evidence="3">The sequence shown here is derived from an EMBL/GenBank/DDBJ whole genome shotgun (WGS) entry which is preliminary data.</text>
</comment>
<sequence>METTNVTKITVESNINAPVEKVWAIWSSPEHITKWCTATEEWHTPRAENDLRVGGKFSTRMEAKDGSFGFDFGGVYDDVKTNELIEYTMGDGRKVIVHFTSNGNETKIVETFDAESQNSVEMQQAGWQAILDNFKKYTEAN</sequence>
<dbReference type="RefSeq" id="WP_136576621.1">
    <property type="nucleotide sequence ID" value="NZ_STFF01000002.1"/>
</dbReference>
<reference evidence="3 4" key="1">
    <citation type="submission" date="2019-04" db="EMBL/GenBank/DDBJ databases">
        <title>Niastella caeni sp. nov., isolated from activated sludge.</title>
        <authorList>
            <person name="Sheng M."/>
        </authorList>
    </citation>
    <scope>NUCLEOTIDE SEQUENCE [LARGE SCALE GENOMIC DNA]</scope>
    <source>
        <strain evidence="3 4">HX-2-15</strain>
    </source>
</reference>
<dbReference type="Proteomes" id="UP000306918">
    <property type="component" value="Unassembled WGS sequence"/>
</dbReference>
<dbReference type="Gene3D" id="3.30.530.20">
    <property type="match status" value="1"/>
</dbReference>
<protein>
    <submittedName>
        <fullName evidence="3">Polyketide cyclase</fullName>
    </submittedName>
</protein>
<organism evidence="3 4">
    <name type="scientific">Niastella caeni</name>
    <dbReference type="NCBI Taxonomy" id="2569763"/>
    <lineage>
        <taxon>Bacteria</taxon>
        <taxon>Pseudomonadati</taxon>
        <taxon>Bacteroidota</taxon>
        <taxon>Chitinophagia</taxon>
        <taxon>Chitinophagales</taxon>
        <taxon>Chitinophagaceae</taxon>
        <taxon>Niastella</taxon>
    </lineage>
</organism>
<dbReference type="SUPFAM" id="SSF55961">
    <property type="entry name" value="Bet v1-like"/>
    <property type="match status" value="1"/>
</dbReference>
<dbReference type="InterPro" id="IPR023393">
    <property type="entry name" value="START-like_dom_sf"/>
</dbReference>
<dbReference type="AlphaFoldDB" id="A0A4S8HWM2"/>
<dbReference type="OrthoDB" id="384974at2"/>
<evidence type="ECO:0000256" key="1">
    <source>
        <dbReference type="ARBA" id="ARBA00006817"/>
    </source>
</evidence>
<dbReference type="CDD" id="cd08897">
    <property type="entry name" value="SRPBCC_CalC_Aha1-like_4"/>
    <property type="match status" value="1"/>
</dbReference>
<evidence type="ECO:0000259" key="2">
    <source>
        <dbReference type="Pfam" id="PF08327"/>
    </source>
</evidence>
<evidence type="ECO:0000313" key="3">
    <source>
        <dbReference type="EMBL" id="THU39865.1"/>
    </source>
</evidence>
<dbReference type="Pfam" id="PF08327">
    <property type="entry name" value="AHSA1"/>
    <property type="match status" value="1"/>
</dbReference>
<evidence type="ECO:0000313" key="4">
    <source>
        <dbReference type="Proteomes" id="UP000306918"/>
    </source>
</evidence>
<proteinExistence type="inferred from homology"/>
<feature type="domain" description="Activator of Hsp90 ATPase homologue 1/2-like C-terminal" evidence="2">
    <location>
        <begin position="16"/>
        <end position="138"/>
    </location>
</feature>
<keyword evidence="4" id="KW-1185">Reference proteome</keyword>
<dbReference type="InterPro" id="IPR013538">
    <property type="entry name" value="ASHA1/2-like_C"/>
</dbReference>
<name>A0A4S8HWM2_9BACT</name>
<dbReference type="EMBL" id="STFF01000002">
    <property type="protein sequence ID" value="THU39865.1"/>
    <property type="molecule type" value="Genomic_DNA"/>
</dbReference>